<comment type="caution">
    <text evidence="2">The sequence shown here is derived from an EMBL/GenBank/DDBJ whole genome shotgun (WGS) entry which is preliminary data.</text>
</comment>
<proteinExistence type="predicted"/>
<evidence type="ECO:0000313" key="2">
    <source>
        <dbReference type="EMBL" id="TMO67547.1"/>
    </source>
</evidence>
<dbReference type="SUPFAM" id="SSF55729">
    <property type="entry name" value="Acyl-CoA N-acyltransferases (Nat)"/>
    <property type="match status" value="1"/>
</dbReference>
<dbReference type="GO" id="GO:0016747">
    <property type="term" value="F:acyltransferase activity, transferring groups other than amino-acyl groups"/>
    <property type="evidence" value="ECO:0007669"/>
    <property type="project" value="InterPro"/>
</dbReference>
<dbReference type="PANTHER" id="PTHR43610:SF1">
    <property type="entry name" value="N-ACETYLTRANSFERASE DOMAIN-CONTAINING PROTEIN"/>
    <property type="match status" value="1"/>
</dbReference>
<dbReference type="AlphaFoldDB" id="A0A5S3V7B2"/>
<reference evidence="3" key="2">
    <citation type="submission" date="2019-06" db="EMBL/GenBank/DDBJ databases">
        <title>Co-occurence of chitin degradation, pigmentation and bioactivity in marine Pseudoalteromonas.</title>
        <authorList>
            <person name="Sonnenschein E.C."/>
            <person name="Bech P.K."/>
        </authorList>
    </citation>
    <scope>NUCLEOTIDE SEQUENCE [LARGE SCALE GENOMIC DNA]</scope>
    <source>
        <strain evidence="3">S3790</strain>
    </source>
</reference>
<dbReference type="Gene3D" id="3.40.630.30">
    <property type="match status" value="1"/>
</dbReference>
<dbReference type="InterPro" id="IPR000182">
    <property type="entry name" value="GNAT_dom"/>
</dbReference>
<dbReference type="InterPro" id="IPR016181">
    <property type="entry name" value="Acyl_CoA_acyltransferase"/>
</dbReference>
<dbReference type="Proteomes" id="UP000307217">
    <property type="component" value="Unassembled WGS sequence"/>
</dbReference>
<reference evidence="2 3" key="1">
    <citation type="submission" date="2018-01" db="EMBL/GenBank/DDBJ databases">
        <authorList>
            <person name="Paulsen S."/>
            <person name="Gram L.K."/>
        </authorList>
    </citation>
    <scope>NUCLEOTIDE SEQUENCE [LARGE SCALE GENOMIC DNA]</scope>
    <source>
        <strain evidence="2 3">S3790</strain>
    </source>
</reference>
<dbReference type="OrthoDB" id="5295305at2"/>
<keyword evidence="2" id="KW-0808">Transferase</keyword>
<feature type="domain" description="N-acetyltransferase" evidence="1">
    <location>
        <begin position="12"/>
        <end position="151"/>
    </location>
</feature>
<dbReference type="EMBL" id="PNBX01000055">
    <property type="protein sequence ID" value="TMO67547.1"/>
    <property type="molecule type" value="Genomic_DNA"/>
</dbReference>
<sequence length="191" mass="21872">MLTPITLSSSKVTLEPIAQKHLAELFVAGQDPSIWRWVPTNYCLSEATLQTWLETTAKFDEEQQLTFAIIDNESHRVVGTTRLFLLDKHNLSAEVGHTFIGVPWQRSYVNSHAKHLILNYAFEQLKLVRVTICTNEKNEKSRNAIIRIGAQFEGIAYKNRRAPNGSFRNSAIHSITDTLWPSVKQRLEHFL</sequence>
<accession>A0A5S3V7B2</accession>
<organism evidence="2 3">
    <name type="scientific">Pseudoalteromonas aurantia</name>
    <dbReference type="NCBI Taxonomy" id="43654"/>
    <lineage>
        <taxon>Bacteria</taxon>
        <taxon>Pseudomonadati</taxon>
        <taxon>Pseudomonadota</taxon>
        <taxon>Gammaproteobacteria</taxon>
        <taxon>Alteromonadales</taxon>
        <taxon>Pseudoalteromonadaceae</taxon>
        <taxon>Pseudoalteromonas</taxon>
    </lineage>
</organism>
<dbReference type="RefSeq" id="WP_138592348.1">
    <property type="nucleotide sequence ID" value="NZ_PNBX01000055.1"/>
</dbReference>
<evidence type="ECO:0000259" key="1">
    <source>
        <dbReference type="Pfam" id="PF13302"/>
    </source>
</evidence>
<dbReference type="Pfam" id="PF13302">
    <property type="entry name" value="Acetyltransf_3"/>
    <property type="match status" value="1"/>
</dbReference>
<gene>
    <name evidence="2" type="ORF">CWC19_13475</name>
</gene>
<name>A0A5S3V7B2_9GAMM</name>
<protein>
    <submittedName>
        <fullName evidence="2">N-acetyltransferase</fullName>
    </submittedName>
</protein>
<evidence type="ECO:0000313" key="3">
    <source>
        <dbReference type="Proteomes" id="UP000307217"/>
    </source>
</evidence>
<dbReference type="PANTHER" id="PTHR43610">
    <property type="entry name" value="BLL6696 PROTEIN"/>
    <property type="match status" value="1"/>
</dbReference>